<dbReference type="InterPro" id="IPR000700">
    <property type="entry name" value="PAS-assoc_C"/>
</dbReference>
<comment type="subcellular location">
    <subcellularLocation>
        <location evidence="3">Cell membrane</location>
        <topology evidence="3">Multi-pass membrane protein</topology>
    </subcellularLocation>
    <subcellularLocation>
        <location evidence="2">Membrane raft</location>
        <topology evidence="2">Multi-pass membrane protein</topology>
    </subcellularLocation>
</comment>
<feature type="domain" description="PAS" evidence="15">
    <location>
        <begin position="114"/>
        <end position="158"/>
    </location>
</feature>
<reference evidence="18 19" key="1">
    <citation type="submission" date="2016-11" db="EMBL/GenBank/DDBJ databases">
        <title>Complete genome sequencing of Virgibacillus halodenitrificans PDB-F2.</title>
        <authorList>
            <person name="Sun Z."/>
            <person name="Zhou Y."/>
            <person name="Li H."/>
        </authorList>
    </citation>
    <scope>NUCLEOTIDE SEQUENCE [LARGE SCALE GENOMIC DNA]</scope>
    <source>
        <strain evidence="18 19">PDB-F2</strain>
    </source>
</reference>
<keyword evidence="10" id="KW-0067">ATP-binding</keyword>
<evidence type="ECO:0000256" key="6">
    <source>
        <dbReference type="ARBA" id="ARBA00022553"/>
    </source>
</evidence>
<comment type="catalytic activity">
    <reaction evidence="1">
        <text>ATP + protein L-histidine = ADP + protein N-phospho-L-histidine.</text>
        <dbReference type="EC" id="2.7.13.3"/>
    </reaction>
</comment>
<feature type="domain" description="Histidine kinase" evidence="14">
    <location>
        <begin position="239"/>
        <end position="456"/>
    </location>
</feature>
<dbReference type="SUPFAM" id="SSF55874">
    <property type="entry name" value="ATPase domain of HSP90 chaperone/DNA topoisomerase II/histidine kinase"/>
    <property type="match status" value="1"/>
</dbReference>
<evidence type="ECO:0000256" key="10">
    <source>
        <dbReference type="ARBA" id="ARBA00022840"/>
    </source>
</evidence>
<evidence type="ECO:0000256" key="1">
    <source>
        <dbReference type="ARBA" id="ARBA00000085"/>
    </source>
</evidence>
<dbReference type="GO" id="GO:0016036">
    <property type="term" value="P:cellular response to phosphate starvation"/>
    <property type="evidence" value="ECO:0007669"/>
    <property type="project" value="TreeGrafter"/>
</dbReference>
<dbReference type="Gene3D" id="1.10.287.130">
    <property type="match status" value="1"/>
</dbReference>
<dbReference type="CDD" id="cd00130">
    <property type="entry name" value="PAS"/>
    <property type="match status" value="1"/>
</dbReference>
<evidence type="ECO:0000256" key="4">
    <source>
        <dbReference type="ARBA" id="ARBA00012438"/>
    </source>
</evidence>
<dbReference type="GO" id="GO:0045121">
    <property type="term" value="C:membrane raft"/>
    <property type="evidence" value="ECO:0007669"/>
    <property type="project" value="UniProtKB-SubCell"/>
</dbReference>
<dbReference type="InterPro" id="IPR050351">
    <property type="entry name" value="BphY/WalK/GraS-like"/>
</dbReference>
<feature type="domain" description="HAMP" evidence="17">
    <location>
        <begin position="57"/>
        <end position="109"/>
    </location>
</feature>
<dbReference type="InterPro" id="IPR004358">
    <property type="entry name" value="Sig_transdc_His_kin-like_C"/>
</dbReference>
<dbReference type="CDD" id="cd06225">
    <property type="entry name" value="HAMP"/>
    <property type="match status" value="1"/>
</dbReference>
<dbReference type="GO" id="GO:0004721">
    <property type="term" value="F:phosphoprotein phosphatase activity"/>
    <property type="evidence" value="ECO:0007669"/>
    <property type="project" value="TreeGrafter"/>
</dbReference>
<evidence type="ECO:0000313" key="19">
    <source>
        <dbReference type="Proteomes" id="UP000182945"/>
    </source>
</evidence>
<dbReference type="GO" id="GO:0005886">
    <property type="term" value="C:plasma membrane"/>
    <property type="evidence" value="ECO:0007669"/>
    <property type="project" value="UniProtKB-SubCell"/>
</dbReference>
<dbReference type="PROSITE" id="PS50112">
    <property type="entry name" value="PAS"/>
    <property type="match status" value="1"/>
</dbReference>
<dbReference type="NCBIfam" id="NF046044">
    <property type="entry name" value="PnpS"/>
    <property type="match status" value="1"/>
</dbReference>
<evidence type="ECO:0000256" key="8">
    <source>
        <dbReference type="ARBA" id="ARBA00022741"/>
    </source>
</evidence>
<keyword evidence="7" id="KW-0808">Transferase</keyword>
<dbReference type="PRINTS" id="PR00344">
    <property type="entry name" value="BCTRLSENSOR"/>
</dbReference>
<dbReference type="SMART" id="SM00091">
    <property type="entry name" value="PAS"/>
    <property type="match status" value="1"/>
</dbReference>
<dbReference type="InterPro" id="IPR000014">
    <property type="entry name" value="PAS"/>
</dbReference>
<evidence type="ECO:0000256" key="2">
    <source>
        <dbReference type="ARBA" id="ARBA00004314"/>
    </source>
</evidence>
<dbReference type="InterPro" id="IPR003594">
    <property type="entry name" value="HATPase_dom"/>
</dbReference>
<evidence type="ECO:0000259" key="17">
    <source>
        <dbReference type="PROSITE" id="PS50885"/>
    </source>
</evidence>
<protein>
    <recommendedName>
        <fullName evidence="4">histidine kinase</fullName>
        <ecNumber evidence="4">2.7.13.3</ecNumber>
    </recommendedName>
</protein>
<dbReference type="Pfam" id="PF00672">
    <property type="entry name" value="HAMP"/>
    <property type="match status" value="1"/>
</dbReference>
<keyword evidence="9 18" id="KW-0418">Kinase</keyword>
<dbReference type="InterPro" id="IPR005467">
    <property type="entry name" value="His_kinase_dom"/>
</dbReference>
<dbReference type="InterPro" id="IPR035965">
    <property type="entry name" value="PAS-like_dom_sf"/>
</dbReference>
<dbReference type="Gene3D" id="3.30.450.20">
    <property type="entry name" value="PAS domain"/>
    <property type="match status" value="1"/>
</dbReference>
<keyword evidence="8" id="KW-0547">Nucleotide-binding</keyword>
<keyword evidence="5" id="KW-1003">Cell membrane</keyword>
<gene>
    <name evidence="18" type="ORF">BME96_07640</name>
</gene>
<dbReference type="PANTHER" id="PTHR45453">
    <property type="entry name" value="PHOSPHATE REGULON SENSOR PROTEIN PHOR"/>
    <property type="match status" value="1"/>
</dbReference>
<sequence length="458" mass="52495">MRALFSKPLISYVIGILLVITTTGFVLSQVIENFFILIAVLLIEFIIFLLFLLHFYDKYMKPIKKATKTVDEIVKGNYRARFHHPVNDTIGQLSKRINALARNLSELSIQEQMQSEQLSTVIDNTESGLILIDSKGYIHLVNRKIIDMFGGTPKDYRGYLYYDVLENEVIHEAVQKAFLYEKNIKYAFTNYKNKDKFYLEIVGAPIFNERNMLKGAVLVIYDITEMKKLELMRKDFVANVSHELKTPITSIKGFAETLMETPLTDGDTHNEFLSIIYNESHRLQLLIEDLLILSKLEKEDFKLDLEEIDAEQLMEDISPLIKHQAQEKGIHLALNIQEVNTFEADKERVKQVIINLLDNAFNYTPKGGNVSLSIGSKEEQFYIQVKDTGIGIEQEALPRIFERFYRVDKARSRNTGGTGLGLAIVKHIVEVHHGDIKIESEQDTGTTITVFLPQDNPL</sequence>
<dbReference type="InterPro" id="IPR036890">
    <property type="entry name" value="HATPase_C_sf"/>
</dbReference>
<dbReference type="Gene3D" id="6.10.340.10">
    <property type="match status" value="1"/>
</dbReference>
<dbReference type="SUPFAM" id="SSF47384">
    <property type="entry name" value="Homodimeric domain of signal transducing histidine kinase"/>
    <property type="match status" value="1"/>
</dbReference>
<dbReference type="CDD" id="cd00082">
    <property type="entry name" value="HisKA"/>
    <property type="match status" value="1"/>
</dbReference>
<dbReference type="PROSITE" id="PS50113">
    <property type="entry name" value="PAC"/>
    <property type="match status" value="1"/>
</dbReference>
<evidence type="ECO:0000259" key="15">
    <source>
        <dbReference type="PROSITE" id="PS50112"/>
    </source>
</evidence>
<proteinExistence type="predicted"/>
<dbReference type="InterPro" id="IPR003661">
    <property type="entry name" value="HisK_dim/P_dom"/>
</dbReference>
<dbReference type="NCBIfam" id="TIGR00229">
    <property type="entry name" value="sensory_box"/>
    <property type="match status" value="1"/>
</dbReference>
<dbReference type="SUPFAM" id="SSF55785">
    <property type="entry name" value="PYP-like sensor domain (PAS domain)"/>
    <property type="match status" value="1"/>
</dbReference>
<keyword evidence="13" id="KW-0812">Transmembrane</keyword>
<dbReference type="Pfam" id="PF13426">
    <property type="entry name" value="PAS_9"/>
    <property type="match status" value="1"/>
</dbReference>
<evidence type="ECO:0000259" key="16">
    <source>
        <dbReference type="PROSITE" id="PS50113"/>
    </source>
</evidence>
<dbReference type="Pfam" id="PF00512">
    <property type="entry name" value="HisKA"/>
    <property type="match status" value="1"/>
</dbReference>
<evidence type="ECO:0000313" key="18">
    <source>
        <dbReference type="EMBL" id="APC48053.1"/>
    </source>
</evidence>
<dbReference type="GO" id="GO:0000155">
    <property type="term" value="F:phosphorelay sensor kinase activity"/>
    <property type="evidence" value="ECO:0007669"/>
    <property type="project" value="InterPro"/>
</dbReference>
<dbReference type="GO" id="GO:0005524">
    <property type="term" value="F:ATP binding"/>
    <property type="evidence" value="ECO:0007669"/>
    <property type="project" value="UniProtKB-KW"/>
</dbReference>
<dbReference type="SMART" id="SM00387">
    <property type="entry name" value="HATPase_c"/>
    <property type="match status" value="1"/>
</dbReference>
<dbReference type="Pfam" id="PF02518">
    <property type="entry name" value="HATPase_c"/>
    <property type="match status" value="1"/>
</dbReference>
<dbReference type="KEGG" id="vhl:BME96_07640"/>
<dbReference type="EMBL" id="CP017962">
    <property type="protein sequence ID" value="APC48053.1"/>
    <property type="molecule type" value="Genomic_DNA"/>
</dbReference>
<dbReference type="FunFam" id="1.10.287.130:FF:000001">
    <property type="entry name" value="Two-component sensor histidine kinase"/>
    <property type="match status" value="1"/>
</dbReference>
<dbReference type="Gene3D" id="3.30.565.10">
    <property type="entry name" value="Histidine kinase-like ATPase, C-terminal domain"/>
    <property type="match status" value="1"/>
</dbReference>
<accession>A0AAC9NKH4</accession>
<evidence type="ECO:0000256" key="3">
    <source>
        <dbReference type="ARBA" id="ARBA00004651"/>
    </source>
</evidence>
<dbReference type="PANTHER" id="PTHR45453:SF1">
    <property type="entry name" value="PHOSPHATE REGULON SENSOR PROTEIN PHOR"/>
    <property type="match status" value="1"/>
</dbReference>
<keyword evidence="12 13" id="KW-0472">Membrane</keyword>
<dbReference type="Proteomes" id="UP000182945">
    <property type="component" value="Chromosome"/>
</dbReference>
<evidence type="ECO:0000256" key="5">
    <source>
        <dbReference type="ARBA" id="ARBA00022475"/>
    </source>
</evidence>
<evidence type="ECO:0000256" key="7">
    <source>
        <dbReference type="ARBA" id="ARBA00022679"/>
    </source>
</evidence>
<organism evidence="18 19">
    <name type="scientific">Virgibacillus halodenitrificans</name>
    <name type="common">Bacillus halodenitrificans</name>
    <dbReference type="NCBI Taxonomy" id="1482"/>
    <lineage>
        <taxon>Bacteria</taxon>
        <taxon>Bacillati</taxon>
        <taxon>Bacillota</taxon>
        <taxon>Bacilli</taxon>
        <taxon>Bacillales</taxon>
        <taxon>Bacillaceae</taxon>
        <taxon>Virgibacillus</taxon>
    </lineage>
</organism>
<keyword evidence="11" id="KW-0902">Two-component regulatory system</keyword>
<dbReference type="FunFam" id="3.30.565.10:FF:000023">
    <property type="entry name" value="PAS domain-containing sensor histidine kinase"/>
    <property type="match status" value="1"/>
</dbReference>
<feature type="domain" description="PAC" evidence="16">
    <location>
        <begin position="182"/>
        <end position="235"/>
    </location>
</feature>
<dbReference type="RefSeq" id="WP_019378613.1">
    <property type="nucleotide sequence ID" value="NZ_CP017962.1"/>
</dbReference>
<evidence type="ECO:0000259" key="14">
    <source>
        <dbReference type="PROSITE" id="PS50109"/>
    </source>
</evidence>
<keyword evidence="6" id="KW-0597">Phosphoprotein</keyword>
<keyword evidence="13" id="KW-1133">Transmembrane helix</keyword>
<evidence type="ECO:0000256" key="11">
    <source>
        <dbReference type="ARBA" id="ARBA00023012"/>
    </source>
</evidence>
<dbReference type="PROSITE" id="PS50109">
    <property type="entry name" value="HIS_KIN"/>
    <property type="match status" value="1"/>
</dbReference>
<feature type="transmembrane region" description="Helical" evidence="13">
    <location>
        <begin position="34"/>
        <end position="56"/>
    </location>
</feature>
<dbReference type="CDD" id="cd00075">
    <property type="entry name" value="HATPase"/>
    <property type="match status" value="1"/>
</dbReference>
<dbReference type="InterPro" id="IPR003660">
    <property type="entry name" value="HAMP_dom"/>
</dbReference>
<dbReference type="SUPFAM" id="SSF158472">
    <property type="entry name" value="HAMP domain-like"/>
    <property type="match status" value="1"/>
</dbReference>
<dbReference type="PROSITE" id="PS50885">
    <property type="entry name" value="HAMP"/>
    <property type="match status" value="1"/>
</dbReference>
<feature type="transmembrane region" description="Helical" evidence="13">
    <location>
        <begin position="9"/>
        <end position="28"/>
    </location>
</feature>
<evidence type="ECO:0000256" key="9">
    <source>
        <dbReference type="ARBA" id="ARBA00022777"/>
    </source>
</evidence>
<evidence type="ECO:0000256" key="12">
    <source>
        <dbReference type="ARBA" id="ARBA00023136"/>
    </source>
</evidence>
<dbReference type="GeneID" id="71514260"/>
<dbReference type="EC" id="2.7.13.3" evidence="4"/>
<dbReference type="SMART" id="SM00388">
    <property type="entry name" value="HisKA"/>
    <property type="match status" value="1"/>
</dbReference>
<evidence type="ECO:0000256" key="13">
    <source>
        <dbReference type="SAM" id="Phobius"/>
    </source>
</evidence>
<name>A0AAC9NKH4_VIRHA</name>
<dbReference type="InterPro" id="IPR036097">
    <property type="entry name" value="HisK_dim/P_sf"/>
</dbReference>
<dbReference type="AlphaFoldDB" id="A0AAC9NKH4"/>